<name>A0A9X1N932_9ACTN</name>
<dbReference type="SMART" id="SM00382">
    <property type="entry name" value="AAA"/>
    <property type="match status" value="1"/>
</dbReference>
<feature type="transmembrane region" description="Helical" evidence="10">
    <location>
        <begin position="28"/>
        <end position="50"/>
    </location>
</feature>
<dbReference type="InterPro" id="IPR011527">
    <property type="entry name" value="ABC1_TM_dom"/>
</dbReference>
<dbReference type="GO" id="GO:0005524">
    <property type="term" value="F:ATP binding"/>
    <property type="evidence" value="ECO:0007669"/>
    <property type="project" value="UniProtKB-KW"/>
</dbReference>
<dbReference type="PROSITE" id="PS50893">
    <property type="entry name" value="ABC_TRANSPORTER_2"/>
    <property type="match status" value="1"/>
</dbReference>
<dbReference type="Pfam" id="PF00664">
    <property type="entry name" value="ABC_membrane"/>
    <property type="match status" value="1"/>
</dbReference>
<dbReference type="FunFam" id="3.40.50.300:FF:001001">
    <property type="entry name" value="Multidrug ABC transporter ATP-binding protein"/>
    <property type="match status" value="1"/>
</dbReference>
<gene>
    <name evidence="13" type="ORF">LR394_07695</name>
</gene>
<evidence type="ECO:0000256" key="2">
    <source>
        <dbReference type="ARBA" id="ARBA00022448"/>
    </source>
</evidence>
<dbReference type="CDD" id="cd07346">
    <property type="entry name" value="ABC_6TM_exporters"/>
    <property type="match status" value="1"/>
</dbReference>
<dbReference type="InterPro" id="IPR036640">
    <property type="entry name" value="ABC1_TM_sf"/>
</dbReference>
<dbReference type="InterPro" id="IPR027417">
    <property type="entry name" value="P-loop_NTPase"/>
</dbReference>
<dbReference type="Gene3D" id="3.40.50.300">
    <property type="entry name" value="P-loop containing nucleotide triphosphate hydrolases"/>
    <property type="match status" value="1"/>
</dbReference>
<evidence type="ECO:0000256" key="5">
    <source>
        <dbReference type="ARBA" id="ARBA00022692"/>
    </source>
</evidence>
<dbReference type="GO" id="GO:0005886">
    <property type="term" value="C:plasma membrane"/>
    <property type="evidence" value="ECO:0007669"/>
    <property type="project" value="UniProtKB-SubCell"/>
</dbReference>
<evidence type="ECO:0000256" key="3">
    <source>
        <dbReference type="ARBA" id="ARBA00022475"/>
    </source>
</evidence>
<keyword evidence="6" id="KW-0547">Nucleotide-binding</keyword>
<dbReference type="InterPro" id="IPR039421">
    <property type="entry name" value="Type_1_exporter"/>
</dbReference>
<feature type="domain" description="ABC transmembrane type-1" evidence="12">
    <location>
        <begin position="30"/>
        <end position="311"/>
    </location>
</feature>
<keyword evidence="14" id="KW-1185">Reference proteome</keyword>
<sequence>MSANVLPISSPQRSRRVIWQEIRHHRTAAIIGLSALIAAAAASLVTAPLLGSIVDLVVAQEPGPVGERVLALAGAALVQAVLAWVGLSTIARLGEEVLAALRESFVQHALALPLERIERGGSGDLTSRVTEDVAMVSDAVRTAVPQFVQSALVIALTGVGLIALDWRFAVAAALAVPVQAGTSRWYMRRSGPVYAISRKASAAEQQQFLESIGGAASVRAFGLAGEHVELVRRRVDASLQHMVGIVRLHMRFFARLNLAEAIGLSAVLVAGFWLVRADQVTVGTASAAALYFANLFGPINAMLFLLDTLQSATASLSRIVGISEIPLPAAIGADSPRDGLVEANGVRHAYVEGHDVLHGLDVTIPAGGTVALVGGSGGGKSTLAAILAGIRQPDHGSVRIGGAEMNEAVQSRVVLVTQEVHVFAGPLAEDLRLAAPNADENQLLDALAQVGAAGWVAALPEGIETVVGEGGHDLSPQQSQQLALARVLLADPLVAILDEATAEAGSTGSRELDAAAERVLAGRTGVLVAHRFSQAALADQVLVMEGGRVVEQGRHDELVAAGGRYAKLWSAWSAGRH</sequence>
<accession>A0A9X1N932</accession>
<evidence type="ECO:0000256" key="1">
    <source>
        <dbReference type="ARBA" id="ARBA00004651"/>
    </source>
</evidence>
<dbReference type="InterPro" id="IPR003593">
    <property type="entry name" value="AAA+_ATPase"/>
</dbReference>
<proteinExistence type="predicted"/>
<evidence type="ECO:0000313" key="13">
    <source>
        <dbReference type="EMBL" id="MCD5310772.1"/>
    </source>
</evidence>
<dbReference type="SUPFAM" id="SSF52540">
    <property type="entry name" value="P-loop containing nucleoside triphosphate hydrolases"/>
    <property type="match status" value="1"/>
</dbReference>
<dbReference type="GO" id="GO:0016887">
    <property type="term" value="F:ATP hydrolysis activity"/>
    <property type="evidence" value="ECO:0007669"/>
    <property type="project" value="InterPro"/>
</dbReference>
<dbReference type="Pfam" id="PF00005">
    <property type="entry name" value="ABC_tran"/>
    <property type="match status" value="1"/>
</dbReference>
<protein>
    <submittedName>
        <fullName evidence="13">ABC transporter ATP-binding protein/permease</fullName>
    </submittedName>
</protein>
<keyword evidence="2" id="KW-0813">Transport</keyword>
<dbReference type="InterPro" id="IPR003439">
    <property type="entry name" value="ABC_transporter-like_ATP-bd"/>
</dbReference>
<dbReference type="PROSITE" id="PS50929">
    <property type="entry name" value="ABC_TM1F"/>
    <property type="match status" value="1"/>
</dbReference>
<evidence type="ECO:0000256" key="9">
    <source>
        <dbReference type="ARBA" id="ARBA00023136"/>
    </source>
</evidence>
<evidence type="ECO:0000313" key="14">
    <source>
        <dbReference type="Proteomes" id="UP001138997"/>
    </source>
</evidence>
<feature type="domain" description="ABC transporter" evidence="11">
    <location>
        <begin position="341"/>
        <end position="571"/>
    </location>
</feature>
<keyword evidence="3" id="KW-1003">Cell membrane</keyword>
<evidence type="ECO:0000259" key="12">
    <source>
        <dbReference type="PROSITE" id="PS50929"/>
    </source>
</evidence>
<feature type="transmembrane region" description="Helical" evidence="10">
    <location>
        <begin position="287"/>
        <end position="306"/>
    </location>
</feature>
<dbReference type="Proteomes" id="UP001138997">
    <property type="component" value="Unassembled WGS sequence"/>
</dbReference>
<dbReference type="PANTHER" id="PTHR43394">
    <property type="entry name" value="ATP-DEPENDENT PERMEASE MDL1, MITOCHONDRIAL"/>
    <property type="match status" value="1"/>
</dbReference>
<dbReference type="AlphaFoldDB" id="A0A9X1N932"/>
<reference evidence="13" key="1">
    <citation type="submission" date="2021-11" db="EMBL/GenBank/DDBJ databases">
        <title>Streptomyces corallinus and Kineosporia corallina sp. nov., two new coral-derived marine actinobacteria.</title>
        <authorList>
            <person name="Buangrab K."/>
            <person name="Sutthacheep M."/>
            <person name="Yeemin T."/>
            <person name="Harunari E."/>
            <person name="Igarashi Y."/>
            <person name="Sripreechasak P."/>
            <person name="Kanchanasin P."/>
            <person name="Tanasupawat S."/>
            <person name="Phongsopitanun W."/>
        </authorList>
    </citation>
    <scope>NUCLEOTIDE SEQUENCE</scope>
    <source>
        <strain evidence="13">JCM 31032</strain>
    </source>
</reference>
<evidence type="ECO:0000256" key="8">
    <source>
        <dbReference type="ARBA" id="ARBA00022989"/>
    </source>
</evidence>
<comment type="subcellular location">
    <subcellularLocation>
        <location evidence="1">Cell membrane</location>
        <topology evidence="1">Multi-pass membrane protein</topology>
    </subcellularLocation>
</comment>
<dbReference type="RefSeq" id="WP_231439948.1">
    <property type="nucleotide sequence ID" value="NZ_JAJOMB010000003.1"/>
</dbReference>
<organism evidence="13 14">
    <name type="scientific">Kineosporia babensis</name>
    <dbReference type="NCBI Taxonomy" id="499548"/>
    <lineage>
        <taxon>Bacteria</taxon>
        <taxon>Bacillati</taxon>
        <taxon>Actinomycetota</taxon>
        <taxon>Actinomycetes</taxon>
        <taxon>Kineosporiales</taxon>
        <taxon>Kineosporiaceae</taxon>
        <taxon>Kineosporia</taxon>
    </lineage>
</organism>
<feature type="transmembrane region" description="Helical" evidence="10">
    <location>
        <begin position="252"/>
        <end position="275"/>
    </location>
</feature>
<evidence type="ECO:0000259" key="11">
    <source>
        <dbReference type="PROSITE" id="PS50893"/>
    </source>
</evidence>
<keyword evidence="7 13" id="KW-0067">ATP-binding</keyword>
<evidence type="ECO:0000256" key="10">
    <source>
        <dbReference type="SAM" id="Phobius"/>
    </source>
</evidence>
<keyword evidence="8 10" id="KW-1133">Transmembrane helix</keyword>
<dbReference type="SUPFAM" id="SSF90123">
    <property type="entry name" value="ABC transporter transmembrane region"/>
    <property type="match status" value="1"/>
</dbReference>
<keyword evidence="4" id="KW-0997">Cell inner membrane</keyword>
<feature type="transmembrane region" description="Helical" evidence="10">
    <location>
        <begin position="70"/>
        <end position="93"/>
    </location>
</feature>
<dbReference type="EMBL" id="JAJOMB010000003">
    <property type="protein sequence ID" value="MCD5310772.1"/>
    <property type="molecule type" value="Genomic_DNA"/>
</dbReference>
<keyword evidence="9 10" id="KW-0472">Membrane</keyword>
<keyword evidence="5 10" id="KW-0812">Transmembrane</keyword>
<dbReference type="Gene3D" id="1.20.1560.10">
    <property type="entry name" value="ABC transporter type 1, transmembrane domain"/>
    <property type="match status" value="1"/>
</dbReference>
<evidence type="ECO:0000256" key="6">
    <source>
        <dbReference type="ARBA" id="ARBA00022741"/>
    </source>
</evidence>
<dbReference type="GO" id="GO:0015421">
    <property type="term" value="F:ABC-type oligopeptide transporter activity"/>
    <property type="evidence" value="ECO:0007669"/>
    <property type="project" value="TreeGrafter"/>
</dbReference>
<dbReference type="PANTHER" id="PTHR43394:SF1">
    <property type="entry name" value="ATP-BINDING CASSETTE SUB-FAMILY B MEMBER 10, MITOCHONDRIAL"/>
    <property type="match status" value="1"/>
</dbReference>
<evidence type="ECO:0000256" key="7">
    <source>
        <dbReference type="ARBA" id="ARBA00022840"/>
    </source>
</evidence>
<evidence type="ECO:0000256" key="4">
    <source>
        <dbReference type="ARBA" id="ARBA00022519"/>
    </source>
</evidence>
<comment type="caution">
    <text evidence="13">The sequence shown here is derived from an EMBL/GenBank/DDBJ whole genome shotgun (WGS) entry which is preliminary data.</text>
</comment>